<reference evidence="2 3" key="1">
    <citation type="submission" date="2018-10" db="EMBL/GenBank/DDBJ databases">
        <title>Relationship between Morphology and Antimicrobial Activity in Streptomyces.</title>
        <authorList>
            <person name="Kang H.J."/>
            <person name="Kim S.B."/>
        </authorList>
    </citation>
    <scope>NUCLEOTIDE SEQUENCE [LARGE SCALE GENOMIC DNA]</scope>
    <source>
        <strain evidence="2 3">BH38</strain>
    </source>
</reference>
<accession>A0A387HPH4</accession>
<dbReference type="RefSeq" id="WP_120722992.1">
    <property type="nucleotide sequence ID" value="NZ_CP032698.1"/>
</dbReference>
<feature type="transmembrane region" description="Helical" evidence="1">
    <location>
        <begin position="27"/>
        <end position="49"/>
    </location>
</feature>
<dbReference type="AlphaFoldDB" id="A0A387HPH4"/>
<feature type="transmembrane region" description="Helical" evidence="1">
    <location>
        <begin position="258"/>
        <end position="279"/>
    </location>
</feature>
<dbReference type="Pfam" id="PF09586">
    <property type="entry name" value="YfhO"/>
    <property type="match status" value="1"/>
</dbReference>
<feature type="transmembrane region" description="Helical" evidence="1">
    <location>
        <begin position="425"/>
        <end position="444"/>
    </location>
</feature>
<feature type="transmembrane region" description="Helical" evidence="1">
    <location>
        <begin position="211"/>
        <end position="238"/>
    </location>
</feature>
<keyword evidence="1" id="KW-0812">Transmembrane</keyword>
<keyword evidence="1" id="KW-0472">Membrane</keyword>
<feature type="transmembrane region" description="Helical" evidence="1">
    <location>
        <begin position="377"/>
        <end position="394"/>
    </location>
</feature>
<protein>
    <recommendedName>
        <fullName evidence="4">Bacterial membrane protein YfhO</fullName>
    </recommendedName>
</protein>
<evidence type="ECO:0000256" key="1">
    <source>
        <dbReference type="SAM" id="Phobius"/>
    </source>
</evidence>
<evidence type="ECO:0000313" key="2">
    <source>
        <dbReference type="EMBL" id="AYG82397.1"/>
    </source>
</evidence>
<dbReference type="Proteomes" id="UP000271554">
    <property type="component" value="Chromosome"/>
</dbReference>
<feature type="transmembrane region" description="Helical" evidence="1">
    <location>
        <begin position="401"/>
        <end position="419"/>
    </location>
</feature>
<proteinExistence type="predicted"/>
<feature type="transmembrane region" description="Helical" evidence="1">
    <location>
        <begin position="155"/>
        <end position="174"/>
    </location>
</feature>
<keyword evidence="1" id="KW-1133">Transmembrane helix</keyword>
<feature type="transmembrane region" description="Helical" evidence="1">
    <location>
        <begin position="341"/>
        <end position="357"/>
    </location>
</feature>
<dbReference type="PANTHER" id="PTHR38454:SF1">
    <property type="entry name" value="INTEGRAL MEMBRANE PROTEIN"/>
    <property type="match status" value="1"/>
</dbReference>
<dbReference type="EMBL" id="CP032698">
    <property type="protein sequence ID" value="AYG82397.1"/>
    <property type="molecule type" value="Genomic_DNA"/>
</dbReference>
<name>A0A387HPH4_9ACTN</name>
<dbReference type="KEGG" id="shun:DWB77_04571"/>
<gene>
    <name evidence="2" type="ORF">DWB77_04571</name>
</gene>
<organism evidence="2 3">
    <name type="scientific">Streptomyces hundungensis</name>
    <dbReference type="NCBI Taxonomy" id="1077946"/>
    <lineage>
        <taxon>Bacteria</taxon>
        <taxon>Bacillati</taxon>
        <taxon>Actinomycetota</taxon>
        <taxon>Actinomycetes</taxon>
        <taxon>Kitasatosporales</taxon>
        <taxon>Streptomycetaceae</taxon>
        <taxon>Streptomyces</taxon>
    </lineage>
</organism>
<evidence type="ECO:0008006" key="4">
    <source>
        <dbReference type="Google" id="ProtNLM"/>
    </source>
</evidence>
<feature type="transmembrane region" description="Helical" evidence="1">
    <location>
        <begin position="309"/>
        <end position="329"/>
    </location>
</feature>
<evidence type="ECO:0000313" key="3">
    <source>
        <dbReference type="Proteomes" id="UP000271554"/>
    </source>
</evidence>
<sequence length="839" mass="88058">MPTLEAAHAPPVAPVRGPAARRPGARAAALSALISLVSVCGADAVAGVIPLGPLQRHTRAINDLGNQFVPFHAHLWDLLHGRAEGGLLLNWQSGYGTSFLPDLGTYLGSPFAPLVALFPRDRIDLAVYAITVLKMAAAAAAMTVLLLALRPVVRHRWAAGVLGAAYALCGWSVLESIYNPMWLDGLIAFPLLCLVGHWARSGRRPVLGPLIVALAWIANFYTAYMATIGAGLVLLLLLYVDRATDMRSTYSRIRTALVAARSVAIGVGLAAPILFTVYLGTRHAHPGWVREFAPVSWPDYLARTLPGTYSFSSPAVFLGTGALFLACTLGFHRAVPRRERFAWSGLALAVALSFQWKPTHLAWHAFVTPNGSPYRQTFVLCGLLVIAAWVSLSYGIPGRRALLGGGGVLALIAAGAAFSELVSAWTYPLLAAGLAATVGGLFLARRGRRGPTLVALALLAGAQIAQAGVTVAYGDQERAARMDGYPAWSARHTARAARESEASGWPAYRTDPGRLQITNNDPLLLGGEGAAYYSSLTPEVLNRTLTALGGGWTSRGRAVQTLDNPVTDAIFSVGARIRVAGKDGEPVLVRAAATPPLVTLRPPGPQPAYGDDPFGNQELLLGARVYMRRTLAQGCPAGTDIFLWAPEHFGSARLGSGPAVEMRGGAPSRRAPMLPFGTSAGPGAASRITLSPVDRRAELGCLDRVALDRAVAALRAKGAAKVSVADSSIRAELPAGATGTAVFAMPRIAGWSCRVDGAAAAPAGDYLGLTAVALPSGARAVECSFRPPGLRSGSLVGGAALLALLSVAGWGRYRRTSRAGGYAPRTSRWWARARRSSAG</sequence>
<feature type="transmembrane region" description="Helical" evidence="1">
    <location>
        <begin position="125"/>
        <end position="149"/>
    </location>
</feature>
<keyword evidence="3" id="KW-1185">Reference proteome</keyword>
<dbReference type="OrthoDB" id="9815466at2"/>
<dbReference type="PANTHER" id="PTHR38454">
    <property type="entry name" value="INTEGRAL MEMBRANE PROTEIN-RELATED"/>
    <property type="match status" value="1"/>
</dbReference>
<feature type="transmembrane region" description="Helical" evidence="1">
    <location>
        <begin position="453"/>
        <end position="473"/>
    </location>
</feature>
<feature type="transmembrane region" description="Helical" evidence="1">
    <location>
        <begin position="181"/>
        <end position="199"/>
    </location>
</feature>
<dbReference type="InterPro" id="IPR018580">
    <property type="entry name" value="Uncharacterised_YfhO"/>
</dbReference>